<comment type="caution">
    <text evidence="2">The sequence shown here is derived from an EMBL/GenBank/DDBJ whole genome shotgun (WGS) entry which is preliminary data.</text>
</comment>
<organism evidence="2 3">
    <name type="scientific">Pontibacillus halophilus JSM 076056 = DSM 19796</name>
    <dbReference type="NCBI Taxonomy" id="1385510"/>
    <lineage>
        <taxon>Bacteria</taxon>
        <taxon>Bacillati</taxon>
        <taxon>Bacillota</taxon>
        <taxon>Bacilli</taxon>
        <taxon>Bacillales</taxon>
        <taxon>Bacillaceae</taxon>
        <taxon>Pontibacillus</taxon>
    </lineage>
</organism>
<dbReference type="InterPro" id="IPR042274">
    <property type="entry name" value="YycH/YycI_2"/>
</dbReference>
<dbReference type="EMBL" id="AVPE01000001">
    <property type="protein sequence ID" value="KGX94041.1"/>
    <property type="molecule type" value="Genomic_DNA"/>
</dbReference>
<evidence type="ECO:0000313" key="2">
    <source>
        <dbReference type="EMBL" id="KGX94041.1"/>
    </source>
</evidence>
<feature type="domain" description="Regulatory protein YycH" evidence="1">
    <location>
        <begin position="3"/>
        <end position="438"/>
    </location>
</feature>
<dbReference type="CDD" id="cd15787">
    <property type="entry name" value="YycH_N"/>
    <property type="match status" value="1"/>
</dbReference>
<dbReference type="Gene3D" id="3.30.310.160">
    <property type="entry name" value="YycH protein, domain 2"/>
    <property type="match status" value="1"/>
</dbReference>
<accession>A0A0A5GLA9</accession>
<dbReference type="AlphaFoldDB" id="A0A0A5GLA9"/>
<evidence type="ECO:0000313" key="3">
    <source>
        <dbReference type="Proteomes" id="UP000030528"/>
    </source>
</evidence>
<dbReference type="STRING" id="1385510.GCA_000425205_00412"/>
<keyword evidence="3" id="KW-1185">Reference proteome</keyword>
<sequence>MWEHFKTGLLAFLVVVSMLLTYALWSYQPSLENTQGPSTISEETTLDADQKKPSELFIPSNVIFHYNGDHLGIDKGQEDKLFNRIQQWPLSDFTKNINLTEVMKETSIEMEFATSLPLEFFANTLAYNGEEEIPQFEFNRIFIDFEKGSSVKNIYFVSDNEDETESVSATIKTNFYSDVYQTFINEGNAFSLLTFTGKDGEIIYVPEDERTLTTYTYRDNQLDVDPLKNILFSNPEIVKPSDYLPGETFYSDGSLEITVNKNTNVLQYKGLLNDETNTLRKQELLEISYNFTNDHRGFTGSNERDDSFKVFYLNDFRDNDIVYRRYLNHYPSFDENGITELYMSFDSSKVSPNRYVRPMIKLSIIAKDEETVRAGQDVLSYIEQSDMYESEKVEGLLIGYYLEKRPGNEGYYDASPGWFIKQAGSDWERIIFPSDSEAGGDNDAVESN</sequence>
<gene>
    <name evidence="2" type="ORF">N781_00340</name>
</gene>
<evidence type="ECO:0000259" key="1">
    <source>
        <dbReference type="Pfam" id="PF07435"/>
    </source>
</evidence>
<reference evidence="2 3" key="1">
    <citation type="submission" date="2013-08" db="EMBL/GenBank/DDBJ databases">
        <authorList>
            <person name="Huang J."/>
            <person name="Wang G."/>
        </authorList>
    </citation>
    <scope>NUCLEOTIDE SEQUENCE [LARGE SCALE GENOMIC DNA]</scope>
    <source>
        <strain evidence="2 3">JSM 076056</strain>
    </source>
</reference>
<dbReference type="Proteomes" id="UP000030528">
    <property type="component" value="Unassembled WGS sequence"/>
</dbReference>
<dbReference type="Pfam" id="PF07435">
    <property type="entry name" value="YycH"/>
    <property type="match status" value="1"/>
</dbReference>
<dbReference type="eggNOG" id="COG4863">
    <property type="taxonomic scope" value="Bacteria"/>
</dbReference>
<dbReference type="InterPro" id="IPR009996">
    <property type="entry name" value="YycH"/>
</dbReference>
<proteinExistence type="predicted"/>
<protein>
    <recommendedName>
        <fullName evidence="1">Regulatory protein YycH domain-containing protein</fullName>
    </recommendedName>
</protein>
<name>A0A0A5GLA9_9BACI</name>